<gene>
    <name evidence="2" type="ORF">J7405_10745</name>
</gene>
<evidence type="ECO:0000313" key="2">
    <source>
        <dbReference type="EMBL" id="MBO9760012.1"/>
    </source>
</evidence>
<dbReference type="EMBL" id="JAGHXW010000031">
    <property type="protein sequence ID" value="MBO9760012.1"/>
    <property type="molecule type" value="Genomic_DNA"/>
</dbReference>
<dbReference type="RefSeq" id="WP_159252256.1">
    <property type="nucleotide sequence ID" value="NZ_JADKPW010000029.1"/>
</dbReference>
<name>A0A8I1XKT8_XANMN</name>
<evidence type="ECO:0000256" key="1">
    <source>
        <dbReference type="SAM" id="MobiDB-lite"/>
    </source>
</evidence>
<comment type="caution">
    <text evidence="2">The sequence shown here is derived from an EMBL/GenBank/DDBJ whole genome shotgun (WGS) entry which is preliminary data.</text>
</comment>
<reference evidence="2" key="1">
    <citation type="submission" date="2021-03" db="EMBL/GenBank/DDBJ databases">
        <title>Molecular characterization of Xanthomonas species pathogenic on Araceae and the development of a triplex TaqMan assay for detection of X. phaseoli pv. dieffenbachiae.</title>
        <authorList>
            <person name="Van Der Wolf J."/>
            <person name="Krijger M."/>
            <person name="Mendes O."/>
            <person name="Brankovics B."/>
            <person name="Bonants P."/>
            <person name="Meekes E."/>
        </authorList>
    </citation>
    <scope>NUCLEOTIDE SEQUENCE</scope>
    <source>
        <strain evidence="2">NBC1264</strain>
    </source>
</reference>
<accession>A0A8I1XKT8</accession>
<dbReference type="Proteomes" id="UP000668572">
    <property type="component" value="Unassembled WGS sequence"/>
</dbReference>
<protein>
    <submittedName>
        <fullName evidence="2">Uncharacterized protein</fullName>
    </submittedName>
</protein>
<sequence length="52" mass="5955">MTPLVKKTLPAESSRNILQRSRKRHQISEKPVQAVTSRRIMAVAADISRRLE</sequence>
<feature type="region of interest" description="Disordered" evidence="1">
    <location>
        <begin position="1"/>
        <end position="33"/>
    </location>
</feature>
<proteinExistence type="predicted"/>
<dbReference type="AlphaFoldDB" id="A0A8I1XKT8"/>
<organism evidence="2 3">
    <name type="scientific">Xanthomonas manihotis</name>
    <dbReference type="NCBI Taxonomy" id="43353"/>
    <lineage>
        <taxon>Bacteria</taxon>
        <taxon>Pseudomonadati</taxon>
        <taxon>Pseudomonadota</taxon>
        <taxon>Gammaproteobacteria</taxon>
        <taxon>Lysobacterales</taxon>
        <taxon>Lysobacteraceae</taxon>
        <taxon>Xanthomonas</taxon>
    </lineage>
</organism>
<evidence type="ECO:0000313" key="3">
    <source>
        <dbReference type="Proteomes" id="UP000668572"/>
    </source>
</evidence>